<proteinExistence type="predicted"/>
<dbReference type="EMBL" id="CAEZSH010000144">
    <property type="protein sequence ID" value="CAB4545792.1"/>
    <property type="molecule type" value="Genomic_DNA"/>
</dbReference>
<dbReference type="InterPro" id="IPR050149">
    <property type="entry name" value="Collagen_superfamily"/>
</dbReference>
<feature type="compositionally biased region" description="Low complexity" evidence="1">
    <location>
        <begin position="113"/>
        <end position="126"/>
    </location>
</feature>
<evidence type="ECO:0000313" key="2">
    <source>
        <dbReference type="EMBL" id="CAB4545792.1"/>
    </source>
</evidence>
<accession>A0A6J6HK14</accession>
<dbReference type="PANTHER" id="PTHR24023">
    <property type="entry name" value="COLLAGEN ALPHA"/>
    <property type="match status" value="1"/>
</dbReference>
<evidence type="ECO:0000313" key="3">
    <source>
        <dbReference type="EMBL" id="CAB4609038.1"/>
    </source>
</evidence>
<dbReference type="GO" id="GO:0031012">
    <property type="term" value="C:extracellular matrix"/>
    <property type="evidence" value="ECO:0007669"/>
    <property type="project" value="TreeGrafter"/>
</dbReference>
<evidence type="ECO:0000256" key="1">
    <source>
        <dbReference type="SAM" id="MobiDB-lite"/>
    </source>
</evidence>
<sequence length="263" mass="26239">MIASSRKSILAAASVVALTLTGLGVSAIAATSAKNNAATGYVVCVSKANGDMKLRTKSTCPAGFTTKVFGAKGPVGLTGADGQAGPAGVQGPKGDLGQQGVQGPEGLPGLDGPQGEQGIQGPQGEPGLDGSAATVYTGYDGGQDNVLIAWSGTDADYKLAVTSTALPAGKYLVTANSSFRALGGGPLDDAECWVALDSLPLFSGGIQMIVDTYSGAPVSVQAVIDIPEGGSTVSFQCMRIGTATNMTNFDTFISALKIGFVNP</sequence>
<dbReference type="GO" id="GO:0030198">
    <property type="term" value="P:extracellular matrix organization"/>
    <property type="evidence" value="ECO:0007669"/>
    <property type="project" value="TreeGrafter"/>
</dbReference>
<dbReference type="EMBL" id="CAEZUW010000030">
    <property type="protein sequence ID" value="CAB4609038.1"/>
    <property type="molecule type" value="Genomic_DNA"/>
</dbReference>
<dbReference type="GO" id="GO:0030020">
    <property type="term" value="F:extracellular matrix structural constituent conferring tensile strength"/>
    <property type="evidence" value="ECO:0007669"/>
    <property type="project" value="TreeGrafter"/>
</dbReference>
<dbReference type="AlphaFoldDB" id="A0A6J6HK14"/>
<dbReference type="PANTHER" id="PTHR24023:SF1112">
    <property type="entry name" value="COL_CUTICLE_N DOMAIN-CONTAINING PROTEIN-RELATED"/>
    <property type="match status" value="1"/>
</dbReference>
<dbReference type="GO" id="GO:0005615">
    <property type="term" value="C:extracellular space"/>
    <property type="evidence" value="ECO:0007669"/>
    <property type="project" value="TreeGrafter"/>
</dbReference>
<dbReference type="Pfam" id="PF01391">
    <property type="entry name" value="Collagen"/>
    <property type="match status" value="1"/>
</dbReference>
<name>A0A6J6HK14_9ZZZZ</name>
<organism evidence="3">
    <name type="scientific">freshwater metagenome</name>
    <dbReference type="NCBI Taxonomy" id="449393"/>
    <lineage>
        <taxon>unclassified sequences</taxon>
        <taxon>metagenomes</taxon>
        <taxon>ecological metagenomes</taxon>
    </lineage>
</organism>
<gene>
    <name evidence="2" type="ORF">UFOPK1410_00957</name>
    <name evidence="3" type="ORF">UFOPK1855_00297</name>
</gene>
<dbReference type="InterPro" id="IPR008160">
    <property type="entry name" value="Collagen"/>
</dbReference>
<protein>
    <submittedName>
        <fullName evidence="3">Unannotated protein</fullName>
    </submittedName>
</protein>
<feature type="region of interest" description="Disordered" evidence="1">
    <location>
        <begin position="80"/>
        <end position="133"/>
    </location>
</feature>
<reference evidence="3" key="1">
    <citation type="submission" date="2020-05" db="EMBL/GenBank/DDBJ databases">
        <authorList>
            <person name="Chiriac C."/>
            <person name="Salcher M."/>
            <person name="Ghai R."/>
            <person name="Kavagutti S V."/>
        </authorList>
    </citation>
    <scope>NUCLEOTIDE SEQUENCE</scope>
</reference>